<evidence type="ECO:0000256" key="1">
    <source>
        <dbReference type="ARBA" id="ARBA00022448"/>
    </source>
</evidence>
<dbReference type="EMBL" id="ASHL01000002">
    <property type="protein sequence ID" value="EPD13522.1"/>
    <property type="molecule type" value="Genomic_DNA"/>
</dbReference>
<dbReference type="GO" id="GO:0043165">
    <property type="term" value="P:Gram-negative-bacterium-type cell outer membrane assembly"/>
    <property type="evidence" value="ECO:0007669"/>
    <property type="project" value="UniProtKB-UniRule"/>
</dbReference>
<comment type="function">
    <text evidence="4">Involved in the assembly of lipopolysaccharide (LPS). Required for the translocation of LPS from the inner membrane to the outer membrane. May form a bridge between the inner membrane and the outer membrane, via interactions with LptC and LptD, thereby facilitating LPS transfer across the periplasm.</text>
</comment>
<comment type="similarity">
    <text evidence="4">Belongs to the LptA family.</text>
</comment>
<dbReference type="GO" id="GO:0017089">
    <property type="term" value="F:glycolipid transfer activity"/>
    <property type="evidence" value="ECO:0007669"/>
    <property type="project" value="TreeGrafter"/>
</dbReference>
<comment type="caution">
    <text evidence="6">The sequence shown here is derived from an EMBL/GenBank/DDBJ whole genome shotgun (WGS) entry which is preliminary data.</text>
</comment>
<feature type="domain" description="Organic solvent tolerance-like N-terminal" evidence="5">
    <location>
        <begin position="34"/>
        <end position="143"/>
    </location>
</feature>
<evidence type="ECO:0000256" key="4">
    <source>
        <dbReference type="HAMAP-Rule" id="MF_01914"/>
    </source>
</evidence>
<keyword evidence="7" id="KW-1185">Reference proteome</keyword>
<gene>
    <name evidence="4" type="primary">lptA</name>
    <name evidence="6" type="ORF">L196_03276</name>
</gene>
<reference evidence="6 7" key="1">
    <citation type="journal article" date="2013" name="Genome Announc.">
        <title>Genome Sequence of the Pyrene- and Fluoranthene-Degrading Bacterium Cycloclasticus sp. Strain PY97M.</title>
        <authorList>
            <person name="Cui Z."/>
            <person name="Xu G."/>
            <person name="Li Q."/>
            <person name="Gao W."/>
            <person name="Zheng L."/>
        </authorList>
    </citation>
    <scope>NUCLEOTIDE SEQUENCE [LARGE SCALE GENOMIC DNA]</scope>
    <source>
        <strain evidence="6 7">PY97M</strain>
    </source>
</reference>
<dbReference type="HAMAP" id="MF_01914">
    <property type="entry name" value="LPS_assembly_LptA"/>
    <property type="match status" value="1"/>
</dbReference>
<keyword evidence="2 4" id="KW-0732">Signal</keyword>
<comment type="subcellular location">
    <subcellularLocation>
        <location evidence="4">Periplasm</location>
    </subcellularLocation>
</comment>
<dbReference type="Gene3D" id="2.60.450.10">
    <property type="entry name" value="Lipopolysaccharide (LPS) transport protein A like domain"/>
    <property type="match status" value="1"/>
</dbReference>
<dbReference type="PANTHER" id="PTHR36504">
    <property type="entry name" value="LIPOPOLYSACCHARIDE EXPORT SYSTEM PROTEIN LPTA"/>
    <property type="match status" value="1"/>
</dbReference>
<dbReference type="RefSeq" id="WP_015006448.1">
    <property type="nucleotide sequence ID" value="NZ_FQZJ01000001.1"/>
</dbReference>
<dbReference type="GO" id="GO:0015920">
    <property type="term" value="P:lipopolysaccharide transport"/>
    <property type="evidence" value="ECO:0007669"/>
    <property type="project" value="UniProtKB-UniRule"/>
</dbReference>
<keyword evidence="3 4" id="KW-0574">Periplasm</keyword>
<dbReference type="GO" id="GO:0001530">
    <property type="term" value="F:lipopolysaccharide binding"/>
    <property type="evidence" value="ECO:0007669"/>
    <property type="project" value="InterPro"/>
</dbReference>
<keyword evidence="1 4" id="KW-0813">Transport</keyword>
<dbReference type="GO" id="GO:0030288">
    <property type="term" value="C:outer membrane-bounded periplasmic space"/>
    <property type="evidence" value="ECO:0007669"/>
    <property type="project" value="TreeGrafter"/>
</dbReference>
<dbReference type="Pfam" id="PF03968">
    <property type="entry name" value="LptD_N"/>
    <property type="match status" value="1"/>
</dbReference>
<protein>
    <recommendedName>
        <fullName evidence="4">Lipopolysaccharide export system protein LptA</fullName>
    </recommendedName>
</protein>
<name>A0AB33Z3M3_9GAMM</name>
<evidence type="ECO:0000256" key="2">
    <source>
        <dbReference type="ARBA" id="ARBA00022729"/>
    </source>
</evidence>
<organism evidence="6 7">
    <name type="scientific">Cycloclasticus pugetii</name>
    <dbReference type="NCBI Taxonomy" id="34068"/>
    <lineage>
        <taxon>Bacteria</taxon>
        <taxon>Pseudomonadati</taxon>
        <taxon>Pseudomonadota</taxon>
        <taxon>Gammaproteobacteria</taxon>
        <taxon>Thiotrichales</taxon>
        <taxon>Piscirickettsiaceae</taxon>
        <taxon>Cycloclasticus</taxon>
    </lineage>
</organism>
<dbReference type="InterPro" id="IPR014340">
    <property type="entry name" value="LptA"/>
</dbReference>
<evidence type="ECO:0000313" key="6">
    <source>
        <dbReference type="EMBL" id="EPD13522.1"/>
    </source>
</evidence>
<dbReference type="Proteomes" id="UP000015462">
    <property type="component" value="Unassembled WGS sequence"/>
</dbReference>
<evidence type="ECO:0000313" key="7">
    <source>
        <dbReference type="Proteomes" id="UP000015462"/>
    </source>
</evidence>
<sequence precursor="true">MKSTKQTLLFLTLTLISVTTPLWALSTDKQKPVEVEADNFNLDDAKKITVYSGNVIITQGSMEIIADKVTIYGVRGTTDKVIAIGNPVKFKQQPDGNQGLIRGEANRFNYLVTKDTLVLLDDATLWQNGNTFASDRIEYDSKRSIVKAGDKKAGSKRVKVTLEPAKK</sequence>
<proteinExistence type="inferred from homology"/>
<comment type="subunit">
    <text evidence="4">Component of the lipopolysaccharide transport and assembly complex.</text>
</comment>
<feature type="chain" id="PRO_5044029996" description="Lipopolysaccharide export system protein LptA" evidence="4">
    <location>
        <begin position="25"/>
        <end position="167"/>
    </location>
</feature>
<dbReference type="PANTHER" id="PTHR36504:SF1">
    <property type="entry name" value="LIPOPOLYSACCHARIDE EXPORT SYSTEM PROTEIN LPTA"/>
    <property type="match status" value="1"/>
</dbReference>
<evidence type="ECO:0000259" key="5">
    <source>
        <dbReference type="Pfam" id="PF03968"/>
    </source>
</evidence>
<dbReference type="NCBIfam" id="TIGR03002">
    <property type="entry name" value="outer_YhbN_LptA"/>
    <property type="match status" value="1"/>
</dbReference>
<dbReference type="InterPro" id="IPR005653">
    <property type="entry name" value="OstA-like_N"/>
</dbReference>
<evidence type="ECO:0000256" key="3">
    <source>
        <dbReference type="ARBA" id="ARBA00022764"/>
    </source>
</evidence>
<dbReference type="AlphaFoldDB" id="A0AB33Z3M3"/>
<dbReference type="InterPro" id="IPR052037">
    <property type="entry name" value="LPS_export_LptA"/>
</dbReference>
<accession>A0AB33Z3M3</accession>
<dbReference type="GO" id="GO:0009279">
    <property type="term" value="C:cell outer membrane"/>
    <property type="evidence" value="ECO:0007669"/>
    <property type="project" value="TreeGrafter"/>
</dbReference>
<feature type="signal peptide" evidence="4">
    <location>
        <begin position="1"/>
        <end position="24"/>
    </location>
</feature>